<sequence>MAIIPLKQTVIVTKPGTSDGWGGSVPGVSITHKVRVSERTEIVKNQVGEEAVSSMTIIFDKLPDVRYDDVITYTNELGDTIERSPLAIEPKRMLNGKPIITEVYV</sequence>
<evidence type="ECO:0000313" key="2">
    <source>
        <dbReference type="Proteomes" id="UP001597540"/>
    </source>
</evidence>
<dbReference type="RefSeq" id="WP_379264175.1">
    <property type="nucleotide sequence ID" value="NZ_JBHUMJ010000008.1"/>
</dbReference>
<accession>A0ABW5STY7</accession>
<evidence type="ECO:0000313" key="1">
    <source>
        <dbReference type="EMBL" id="MFD2702784.1"/>
    </source>
</evidence>
<keyword evidence="2" id="KW-1185">Reference proteome</keyword>
<protein>
    <recommendedName>
        <fullName evidence="3">Phage protein</fullName>
    </recommendedName>
</protein>
<dbReference type="Proteomes" id="UP001597540">
    <property type="component" value="Unassembled WGS sequence"/>
</dbReference>
<reference evidence="2" key="1">
    <citation type="journal article" date="2019" name="Int. J. Syst. Evol. Microbiol.">
        <title>The Global Catalogue of Microorganisms (GCM) 10K type strain sequencing project: providing services to taxonomists for standard genome sequencing and annotation.</title>
        <authorList>
            <consortium name="The Broad Institute Genomics Platform"/>
            <consortium name="The Broad Institute Genome Sequencing Center for Infectious Disease"/>
            <person name="Wu L."/>
            <person name="Ma J."/>
        </authorList>
    </citation>
    <scope>NUCLEOTIDE SEQUENCE [LARGE SCALE GENOMIC DNA]</scope>
    <source>
        <strain evidence="2">KCTC 33849</strain>
    </source>
</reference>
<comment type="caution">
    <text evidence="1">The sequence shown here is derived from an EMBL/GenBank/DDBJ whole genome shotgun (WGS) entry which is preliminary data.</text>
</comment>
<gene>
    <name evidence="1" type="ORF">ACFSVM_20295</name>
</gene>
<dbReference type="EMBL" id="JBHUMJ010000008">
    <property type="protein sequence ID" value="MFD2702784.1"/>
    <property type="molecule type" value="Genomic_DNA"/>
</dbReference>
<name>A0ABW5STY7_9BACL</name>
<evidence type="ECO:0008006" key="3">
    <source>
        <dbReference type="Google" id="ProtNLM"/>
    </source>
</evidence>
<proteinExistence type="predicted"/>
<organism evidence="1 2">
    <name type="scientific">Paenibacillus shunpengii</name>
    <dbReference type="NCBI Taxonomy" id="2054424"/>
    <lineage>
        <taxon>Bacteria</taxon>
        <taxon>Bacillati</taxon>
        <taxon>Bacillota</taxon>
        <taxon>Bacilli</taxon>
        <taxon>Bacillales</taxon>
        <taxon>Paenibacillaceae</taxon>
        <taxon>Paenibacillus</taxon>
    </lineage>
</organism>